<accession>A0ABR8UQF1</accession>
<dbReference type="Gene3D" id="1.10.340.30">
    <property type="entry name" value="Hypothetical protein, domain 2"/>
    <property type="match status" value="1"/>
</dbReference>
<dbReference type="SUPFAM" id="SSF55945">
    <property type="entry name" value="TATA-box binding protein-like"/>
    <property type="match status" value="1"/>
</dbReference>
<organism evidence="7 8">
    <name type="scientific">Arthrobacter gallicola</name>
    <dbReference type="NCBI Taxonomy" id="2762225"/>
    <lineage>
        <taxon>Bacteria</taxon>
        <taxon>Bacillati</taxon>
        <taxon>Actinomycetota</taxon>
        <taxon>Actinomycetes</taxon>
        <taxon>Micrococcales</taxon>
        <taxon>Micrococcaceae</taxon>
        <taxon>Arthrobacter</taxon>
    </lineage>
</organism>
<proteinExistence type="predicted"/>
<name>A0ABR8UQF1_9MICC</name>
<evidence type="ECO:0000259" key="5">
    <source>
        <dbReference type="SMART" id="SM00478"/>
    </source>
</evidence>
<dbReference type="RefSeq" id="WP_191807137.1">
    <property type="nucleotide sequence ID" value="NZ_JACSQD010000002.1"/>
</dbReference>
<dbReference type="InterPro" id="IPR023170">
    <property type="entry name" value="HhH_base_excis_C"/>
</dbReference>
<dbReference type="EC" id="3.2.2.21" evidence="2"/>
<keyword evidence="3" id="KW-0227">DNA damage</keyword>
<dbReference type="Pfam" id="PF06029">
    <property type="entry name" value="AlkA_N"/>
    <property type="match status" value="1"/>
</dbReference>
<gene>
    <name evidence="7" type="ORF">H9639_05575</name>
</gene>
<sequence length="313" mass="32246">MSNPEVCVPGIPATQAVQTAGRTHLLEAGGPFPWQPLVRSLAAHAVPGLESVEGTAAGAALTRLLPSPDGPVLARVEFSSADGLTVRFDGGTPAGDAARLALVRRWLDLDADTPAVDGFLAGFPRLAPLVARHPGLRIPGAVNPFETAVLTVLGQQVSLAAARTFGARLVSEYGTPGPGGFRLFPSASALAEVPAGELQTALRITGARSRTIHTLSVAVAGGLDVGNGGQRAALLALPGIGPWTADYLAVRAGGDRDAFVPGDLILRRALGVATAREAEGLAEPWRPWRAYALFHLWTDHAYDGAPLPAQAGA</sequence>
<keyword evidence="8" id="KW-1185">Reference proteome</keyword>
<dbReference type="InterPro" id="IPR011257">
    <property type="entry name" value="DNA_glycosylase"/>
</dbReference>
<dbReference type="InterPro" id="IPR010316">
    <property type="entry name" value="AlkA_N"/>
</dbReference>
<evidence type="ECO:0000313" key="7">
    <source>
        <dbReference type="EMBL" id="MBD7994764.1"/>
    </source>
</evidence>
<dbReference type="SUPFAM" id="SSF48150">
    <property type="entry name" value="DNA-glycosylase"/>
    <property type="match status" value="1"/>
</dbReference>
<evidence type="ECO:0000313" key="8">
    <source>
        <dbReference type="Proteomes" id="UP000609874"/>
    </source>
</evidence>
<dbReference type="InterPro" id="IPR051912">
    <property type="entry name" value="Alkylbase_DNA_Glycosylase/TA"/>
</dbReference>
<dbReference type="CDD" id="cd00056">
    <property type="entry name" value="ENDO3c"/>
    <property type="match status" value="1"/>
</dbReference>
<feature type="domain" description="DNA-3-methyladenine glycosylase AlkA N-terminal" evidence="6">
    <location>
        <begin position="23"/>
        <end position="143"/>
    </location>
</feature>
<dbReference type="InterPro" id="IPR003265">
    <property type="entry name" value="HhH-GPD_domain"/>
</dbReference>
<dbReference type="Gene3D" id="3.30.310.20">
    <property type="entry name" value="DNA-3-methyladenine glycosylase AlkA, N-terminal domain"/>
    <property type="match status" value="1"/>
</dbReference>
<dbReference type="SMART" id="SM01009">
    <property type="entry name" value="AlkA_N"/>
    <property type="match status" value="1"/>
</dbReference>
<dbReference type="InterPro" id="IPR037046">
    <property type="entry name" value="AlkA_N_sf"/>
</dbReference>
<dbReference type="Proteomes" id="UP000609874">
    <property type="component" value="Unassembled WGS sequence"/>
</dbReference>
<reference evidence="7 8" key="1">
    <citation type="submission" date="2020-08" db="EMBL/GenBank/DDBJ databases">
        <title>A Genomic Blueprint of the Chicken Gut Microbiome.</title>
        <authorList>
            <person name="Gilroy R."/>
            <person name="Ravi A."/>
            <person name="Getino M."/>
            <person name="Pursley I."/>
            <person name="Horton D.L."/>
            <person name="Alikhan N.-F."/>
            <person name="Baker D."/>
            <person name="Gharbi K."/>
            <person name="Hall N."/>
            <person name="Watson M."/>
            <person name="Adriaenssens E.M."/>
            <person name="Foster-Nyarko E."/>
            <person name="Jarju S."/>
            <person name="Secka A."/>
            <person name="Antonio M."/>
            <person name="Oren A."/>
            <person name="Chaudhuri R."/>
            <person name="La Ragione R.M."/>
            <person name="Hildebrand F."/>
            <person name="Pallen M.J."/>
        </authorList>
    </citation>
    <scope>NUCLEOTIDE SEQUENCE [LARGE SCALE GENOMIC DNA]</scope>
    <source>
        <strain evidence="7 8">Sa2CUA1</strain>
    </source>
</reference>
<dbReference type="EMBL" id="JACSQD010000002">
    <property type="protein sequence ID" value="MBD7994764.1"/>
    <property type="molecule type" value="Genomic_DNA"/>
</dbReference>
<feature type="domain" description="HhH-GPD" evidence="5">
    <location>
        <begin position="153"/>
        <end position="301"/>
    </location>
</feature>
<dbReference type="Gene3D" id="1.10.1670.10">
    <property type="entry name" value="Helix-hairpin-Helix base-excision DNA repair enzymes (C-terminal)"/>
    <property type="match status" value="1"/>
</dbReference>
<dbReference type="SMART" id="SM00478">
    <property type="entry name" value="ENDO3c"/>
    <property type="match status" value="1"/>
</dbReference>
<evidence type="ECO:0000256" key="3">
    <source>
        <dbReference type="ARBA" id="ARBA00022763"/>
    </source>
</evidence>
<comment type="catalytic activity">
    <reaction evidence="1">
        <text>Hydrolysis of alkylated DNA, releasing 3-methyladenine, 3-methylguanine, 7-methylguanine and 7-methyladenine.</text>
        <dbReference type="EC" id="3.2.2.21"/>
    </reaction>
</comment>
<evidence type="ECO:0000256" key="1">
    <source>
        <dbReference type="ARBA" id="ARBA00000086"/>
    </source>
</evidence>
<evidence type="ECO:0000259" key="6">
    <source>
        <dbReference type="SMART" id="SM01009"/>
    </source>
</evidence>
<dbReference type="PANTHER" id="PTHR43003:SF13">
    <property type="entry name" value="DNA-3-METHYLADENINE GLYCOSYLASE 2"/>
    <property type="match status" value="1"/>
</dbReference>
<evidence type="ECO:0000256" key="2">
    <source>
        <dbReference type="ARBA" id="ARBA00012000"/>
    </source>
</evidence>
<dbReference type="Pfam" id="PF00730">
    <property type="entry name" value="HhH-GPD"/>
    <property type="match status" value="1"/>
</dbReference>
<keyword evidence="4" id="KW-0234">DNA repair</keyword>
<evidence type="ECO:0000256" key="4">
    <source>
        <dbReference type="ARBA" id="ARBA00023204"/>
    </source>
</evidence>
<dbReference type="PANTHER" id="PTHR43003">
    <property type="entry name" value="DNA-3-METHYLADENINE GLYCOSYLASE"/>
    <property type="match status" value="1"/>
</dbReference>
<comment type="caution">
    <text evidence="7">The sequence shown here is derived from an EMBL/GenBank/DDBJ whole genome shotgun (WGS) entry which is preliminary data.</text>
</comment>
<protein>
    <recommendedName>
        <fullName evidence="2">DNA-3-methyladenine glycosylase II</fullName>
        <ecNumber evidence="2">3.2.2.21</ecNumber>
    </recommendedName>
</protein>